<dbReference type="AlphaFoldDB" id="E4XB20"/>
<gene>
    <name evidence="1" type="ORF">GSOID_T00005685001</name>
    <name evidence="2" type="ORF">GSOID_T00028032001</name>
</gene>
<keyword evidence="3" id="KW-1185">Reference proteome</keyword>
<dbReference type="Proteomes" id="UP000011014">
    <property type="component" value="Unassembled WGS sequence"/>
</dbReference>
<protein>
    <submittedName>
        <fullName evidence="1">Uncharacterized protein</fullName>
    </submittedName>
</protein>
<reference evidence="1" key="1">
    <citation type="journal article" date="2010" name="Science">
        <title>Plasticity of animal genome architecture unmasked by rapid evolution of a pelagic tunicate.</title>
        <authorList>
            <person name="Denoeud F."/>
            <person name="Henriet S."/>
            <person name="Mungpakdee S."/>
            <person name="Aury J.M."/>
            <person name="Da Silva C."/>
            <person name="Brinkmann H."/>
            <person name="Mikhaleva J."/>
            <person name="Olsen L.C."/>
            <person name="Jubin C."/>
            <person name="Canestro C."/>
            <person name="Bouquet J.M."/>
            <person name="Danks G."/>
            <person name="Poulain J."/>
            <person name="Campsteijn C."/>
            <person name="Adamski M."/>
            <person name="Cross I."/>
            <person name="Yadetie F."/>
            <person name="Muffato M."/>
            <person name="Louis A."/>
            <person name="Butcher S."/>
            <person name="Tsagkogeorga G."/>
            <person name="Konrad A."/>
            <person name="Singh S."/>
            <person name="Jensen M.F."/>
            <person name="Cong E.H."/>
            <person name="Eikeseth-Otteraa H."/>
            <person name="Noel B."/>
            <person name="Anthouard V."/>
            <person name="Porcel B.M."/>
            <person name="Kachouri-Lafond R."/>
            <person name="Nishino A."/>
            <person name="Ugolini M."/>
            <person name="Chourrout P."/>
            <person name="Nishida H."/>
            <person name="Aasland R."/>
            <person name="Huzurbazar S."/>
            <person name="Westhof E."/>
            <person name="Delsuc F."/>
            <person name="Lehrach H."/>
            <person name="Reinhardt R."/>
            <person name="Weissenbach J."/>
            <person name="Roy S.W."/>
            <person name="Artiguenave F."/>
            <person name="Postlethwait J.H."/>
            <person name="Manak J.R."/>
            <person name="Thompson E.M."/>
            <person name="Jaillon O."/>
            <person name="Du Pasquier L."/>
            <person name="Boudinot P."/>
            <person name="Liberles D.A."/>
            <person name="Volff J.N."/>
            <person name="Philippe H."/>
            <person name="Lenhard B."/>
            <person name="Roest Crollius H."/>
            <person name="Wincker P."/>
            <person name="Chourrout D."/>
        </authorList>
    </citation>
    <scope>NUCLEOTIDE SEQUENCE [LARGE SCALE GENOMIC DNA]</scope>
</reference>
<dbReference type="OrthoDB" id="10323866at2759"/>
<evidence type="ECO:0000313" key="2">
    <source>
        <dbReference type="EMBL" id="CBY43435.1"/>
    </source>
</evidence>
<evidence type="ECO:0000313" key="3">
    <source>
        <dbReference type="Proteomes" id="UP000001307"/>
    </source>
</evidence>
<accession>E4XB20</accession>
<proteinExistence type="predicted"/>
<evidence type="ECO:0000313" key="1">
    <source>
        <dbReference type="EMBL" id="CBY08847.1"/>
    </source>
</evidence>
<dbReference type="Proteomes" id="UP000001307">
    <property type="component" value="Unassembled WGS sequence"/>
</dbReference>
<sequence length="96" mass="10609">MSNVPKVAAHIRGIAFPKRTPWVPKIPDWPVIPENIKQIAATAAKASQASQPLIAPRNSSVWAVVGEPDRIEVVRAGIQYMKRKPITEEEAEAILY</sequence>
<organism evidence="1">
    <name type="scientific">Oikopleura dioica</name>
    <name type="common">Tunicate</name>
    <dbReference type="NCBI Taxonomy" id="34765"/>
    <lineage>
        <taxon>Eukaryota</taxon>
        <taxon>Metazoa</taxon>
        <taxon>Chordata</taxon>
        <taxon>Tunicata</taxon>
        <taxon>Appendicularia</taxon>
        <taxon>Copelata</taxon>
        <taxon>Oikopleuridae</taxon>
        <taxon>Oikopleura</taxon>
    </lineage>
</organism>
<dbReference type="EMBL" id="FN653033">
    <property type="protein sequence ID" value="CBY08847.1"/>
    <property type="molecule type" value="Genomic_DNA"/>
</dbReference>
<name>E4XB20_OIKDI</name>
<dbReference type="EMBL" id="FN658228">
    <property type="protein sequence ID" value="CBY43435.1"/>
    <property type="molecule type" value="Genomic_DNA"/>
</dbReference>
<dbReference type="InParanoid" id="E4XB20"/>